<comment type="caution">
    <text evidence="1">The sequence shown here is derived from an EMBL/GenBank/DDBJ whole genome shotgun (WGS) entry which is preliminary data.</text>
</comment>
<evidence type="ECO:0000313" key="1">
    <source>
        <dbReference type="EMBL" id="KAK9714895.1"/>
    </source>
</evidence>
<organism evidence="1 2">
    <name type="scientific">Saponaria officinalis</name>
    <name type="common">Common soapwort</name>
    <name type="synonym">Lychnis saponaria</name>
    <dbReference type="NCBI Taxonomy" id="3572"/>
    <lineage>
        <taxon>Eukaryota</taxon>
        <taxon>Viridiplantae</taxon>
        <taxon>Streptophyta</taxon>
        <taxon>Embryophyta</taxon>
        <taxon>Tracheophyta</taxon>
        <taxon>Spermatophyta</taxon>
        <taxon>Magnoliopsida</taxon>
        <taxon>eudicotyledons</taxon>
        <taxon>Gunneridae</taxon>
        <taxon>Pentapetalae</taxon>
        <taxon>Caryophyllales</taxon>
        <taxon>Caryophyllaceae</taxon>
        <taxon>Caryophylleae</taxon>
        <taxon>Saponaria</taxon>
    </lineage>
</organism>
<evidence type="ECO:0008006" key="3">
    <source>
        <dbReference type="Google" id="ProtNLM"/>
    </source>
</evidence>
<dbReference type="Proteomes" id="UP001443914">
    <property type="component" value="Unassembled WGS sequence"/>
</dbReference>
<sequence length="139" mass="15494">MVCTAVQGTGSKNKINAIKEIVKIYKLPILALVKIHMGGDHAVKIGKIIGYNGQSRRVDAIGFSGGIWLYWRPELVYITPVTEHPQYITIEVARRGELPWLFSAIYASPNPINRAALWSELDQFASSNNIPWLLAGDFN</sequence>
<accession>A0AAW1K9X7</accession>
<dbReference type="EMBL" id="JBDFQZ010000006">
    <property type="protein sequence ID" value="KAK9714895.1"/>
    <property type="molecule type" value="Genomic_DNA"/>
</dbReference>
<reference evidence="1" key="1">
    <citation type="submission" date="2024-03" db="EMBL/GenBank/DDBJ databases">
        <title>WGS assembly of Saponaria officinalis var. Norfolk2.</title>
        <authorList>
            <person name="Jenkins J."/>
            <person name="Shu S."/>
            <person name="Grimwood J."/>
            <person name="Barry K."/>
            <person name="Goodstein D."/>
            <person name="Schmutz J."/>
            <person name="Leebens-Mack J."/>
            <person name="Osbourn A."/>
        </authorList>
    </citation>
    <scope>NUCLEOTIDE SEQUENCE [LARGE SCALE GENOMIC DNA]</scope>
    <source>
        <strain evidence="1">JIC</strain>
    </source>
</reference>
<dbReference type="AlphaFoldDB" id="A0AAW1K9X7"/>
<dbReference type="PANTHER" id="PTHR35218">
    <property type="entry name" value="RNASE H DOMAIN-CONTAINING PROTEIN"/>
    <property type="match status" value="1"/>
</dbReference>
<dbReference type="Gene3D" id="3.60.10.10">
    <property type="entry name" value="Endonuclease/exonuclease/phosphatase"/>
    <property type="match status" value="1"/>
</dbReference>
<proteinExistence type="predicted"/>
<gene>
    <name evidence="1" type="ORF">RND81_06G128700</name>
</gene>
<keyword evidence="2" id="KW-1185">Reference proteome</keyword>
<dbReference type="SUPFAM" id="SSF56219">
    <property type="entry name" value="DNase I-like"/>
    <property type="match status" value="1"/>
</dbReference>
<protein>
    <recommendedName>
        <fullName evidence="3">Endonuclease/exonuclease/phosphatase domain-containing protein</fullName>
    </recommendedName>
</protein>
<dbReference type="PANTHER" id="PTHR35218:SF9">
    <property type="entry name" value="ENDONUCLEASE_EXONUCLEASE_PHOSPHATASE DOMAIN-CONTAINING PROTEIN"/>
    <property type="match status" value="1"/>
</dbReference>
<evidence type="ECO:0000313" key="2">
    <source>
        <dbReference type="Proteomes" id="UP001443914"/>
    </source>
</evidence>
<dbReference type="InterPro" id="IPR036691">
    <property type="entry name" value="Endo/exonu/phosph_ase_sf"/>
</dbReference>
<name>A0AAW1K9X7_SAPOF</name>